<dbReference type="GO" id="GO:0005249">
    <property type="term" value="F:voltage-gated potassium channel activity"/>
    <property type="evidence" value="ECO:0007669"/>
    <property type="project" value="InterPro"/>
</dbReference>
<dbReference type="PROSITE" id="PS50042">
    <property type="entry name" value="CNMP_BINDING_3"/>
    <property type="match status" value="1"/>
</dbReference>
<feature type="transmembrane region" description="Helical" evidence="12">
    <location>
        <begin position="51"/>
        <end position="70"/>
    </location>
</feature>
<dbReference type="InterPro" id="IPR005821">
    <property type="entry name" value="Ion_trans_dom"/>
</dbReference>
<evidence type="ECO:0000313" key="14">
    <source>
        <dbReference type="EMBL" id="RAU22900.1"/>
    </source>
</evidence>
<evidence type="ECO:0000256" key="8">
    <source>
        <dbReference type="ARBA" id="ARBA00022989"/>
    </source>
</evidence>
<gene>
    <name evidence="14" type="ORF">CU669_05825</name>
</gene>
<dbReference type="InterPro" id="IPR014710">
    <property type="entry name" value="RmlC-like_jellyroll"/>
</dbReference>
<comment type="subcellular location">
    <subcellularLocation>
        <location evidence="1">Membrane</location>
        <topology evidence="1">Multi-pass membrane protein</topology>
    </subcellularLocation>
</comment>
<dbReference type="OrthoDB" id="9799090at2"/>
<dbReference type="InterPro" id="IPR028325">
    <property type="entry name" value="VG_K_chnl"/>
</dbReference>
<evidence type="ECO:0000256" key="4">
    <source>
        <dbReference type="ARBA" id="ARBA00022692"/>
    </source>
</evidence>
<dbReference type="SMART" id="SM00100">
    <property type="entry name" value="cNMP"/>
    <property type="match status" value="1"/>
</dbReference>
<dbReference type="InterPro" id="IPR000595">
    <property type="entry name" value="cNMP-bd_dom"/>
</dbReference>
<protein>
    <submittedName>
        <fullName evidence="14">Potassium transporter Kef</fullName>
    </submittedName>
</protein>
<evidence type="ECO:0000256" key="6">
    <source>
        <dbReference type="ARBA" id="ARBA00022882"/>
    </source>
</evidence>
<evidence type="ECO:0000313" key="15">
    <source>
        <dbReference type="Proteomes" id="UP000251075"/>
    </source>
</evidence>
<dbReference type="InterPro" id="IPR027359">
    <property type="entry name" value="Volt_channel_dom_sf"/>
</dbReference>
<dbReference type="AlphaFoldDB" id="A0A364P0W9"/>
<dbReference type="PANTHER" id="PTHR11537:SF254">
    <property type="entry name" value="POTASSIUM VOLTAGE-GATED CHANNEL PROTEIN SHAB"/>
    <property type="match status" value="1"/>
</dbReference>
<dbReference type="Gene3D" id="1.20.120.350">
    <property type="entry name" value="Voltage-gated potassium channels. Chain C"/>
    <property type="match status" value="1"/>
</dbReference>
<keyword evidence="10 12" id="KW-0472">Membrane</keyword>
<feature type="transmembrane region" description="Helical" evidence="12">
    <location>
        <begin position="90"/>
        <end position="110"/>
    </location>
</feature>
<feature type="transmembrane region" description="Helical" evidence="12">
    <location>
        <begin position="20"/>
        <end position="39"/>
    </location>
</feature>
<dbReference type="GO" id="GO:0008076">
    <property type="term" value="C:voltage-gated potassium channel complex"/>
    <property type="evidence" value="ECO:0007669"/>
    <property type="project" value="InterPro"/>
</dbReference>
<sequence length="390" mass="42481">MREWIKGLIAEGPFPPKRAVVFRSVLIVCIVLSTCVAILNTLDGVWGAHEPLAAGISALLLVALTTDYALRLYVSGLDPIDDDTPLAARLRYALSPYGLFDFLAVVPFMVGEAFQLPADGATVFGIVRFLKLARYSPALETLGVVALNEMRPLLASLFIMLLMAISASTLLYFAERTVNPGFKSVPDAMWWAIVTLSTLGYGDIVPTTPVGKMLGSVVAVMGLCMFALPASILASGFSEEMKRQNFVSTWHLVAKVPFFARLQASQIAQIANLVRLSRAIKGEVLMREGDTGECMYFIVTGQVEVKGKMGTFILKNGDFFGEIALIERCPRTATVKAISRCQLLILDARDFHKFVANDHALLEVIWETARARMGLEQAPPPGGNLPEPKA</sequence>
<dbReference type="Proteomes" id="UP000251075">
    <property type="component" value="Unassembled WGS sequence"/>
</dbReference>
<keyword evidence="8 12" id="KW-1133">Transmembrane helix</keyword>
<dbReference type="Gene3D" id="2.60.120.10">
    <property type="entry name" value="Jelly Rolls"/>
    <property type="match status" value="1"/>
</dbReference>
<keyword evidence="7" id="KW-0630">Potassium</keyword>
<keyword evidence="3" id="KW-0633">Potassium transport</keyword>
<dbReference type="GO" id="GO:0001508">
    <property type="term" value="P:action potential"/>
    <property type="evidence" value="ECO:0007669"/>
    <property type="project" value="TreeGrafter"/>
</dbReference>
<feature type="transmembrane region" description="Helical" evidence="12">
    <location>
        <begin position="214"/>
        <end position="234"/>
    </location>
</feature>
<evidence type="ECO:0000256" key="5">
    <source>
        <dbReference type="ARBA" id="ARBA00022826"/>
    </source>
</evidence>
<evidence type="ECO:0000256" key="11">
    <source>
        <dbReference type="ARBA" id="ARBA00023303"/>
    </source>
</evidence>
<evidence type="ECO:0000256" key="1">
    <source>
        <dbReference type="ARBA" id="ARBA00004141"/>
    </source>
</evidence>
<keyword evidence="2" id="KW-0813">Transport</keyword>
<comment type="caution">
    <text evidence="14">The sequence shown here is derived from an EMBL/GenBank/DDBJ whole genome shotgun (WGS) entry which is preliminary data.</text>
</comment>
<evidence type="ECO:0000256" key="9">
    <source>
        <dbReference type="ARBA" id="ARBA00023065"/>
    </source>
</evidence>
<dbReference type="InterPro" id="IPR018490">
    <property type="entry name" value="cNMP-bd_dom_sf"/>
</dbReference>
<accession>A0A364P0W9</accession>
<dbReference type="Gene3D" id="1.10.287.70">
    <property type="match status" value="1"/>
</dbReference>
<dbReference type="PANTHER" id="PTHR11537">
    <property type="entry name" value="VOLTAGE-GATED POTASSIUM CHANNEL"/>
    <property type="match status" value="1"/>
</dbReference>
<keyword evidence="4 12" id="KW-0812">Transmembrane</keyword>
<dbReference type="PRINTS" id="PR00169">
    <property type="entry name" value="KCHANNEL"/>
</dbReference>
<evidence type="ECO:0000256" key="2">
    <source>
        <dbReference type="ARBA" id="ARBA00022448"/>
    </source>
</evidence>
<dbReference type="PROSITE" id="PS00889">
    <property type="entry name" value="CNMP_BINDING_2"/>
    <property type="match status" value="1"/>
</dbReference>
<dbReference type="CDD" id="cd00038">
    <property type="entry name" value="CAP_ED"/>
    <property type="match status" value="1"/>
</dbReference>
<reference evidence="14 15" key="1">
    <citation type="submission" date="2017-11" db="EMBL/GenBank/DDBJ databases">
        <title>Draft genome sequence of magnetotactic bacterium Magnetospirillum kuznetsovii LBB-42.</title>
        <authorList>
            <person name="Grouzdev D.S."/>
            <person name="Rysina M.S."/>
            <person name="Baslerov R.V."/>
            <person name="Koziaeva V."/>
        </authorList>
    </citation>
    <scope>NUCLEOTIDE SEQUENCE [LARGE SCALE GENOMIC DNA]</scope>
    <source>
        <strain evidence="14 15">LBB-42</strain>
    </source>
</reference>
<dbReference type="Pfam" id="PF00027">
    <property type="entry name" value="cNMP_binding"/>
    <property type="match status" value="1"/>
</dbReference>
<dbReference type="InterPro" id="IPR018488">
    <property type="entry name" value="cNMP-bd_CS"/>
</dbReference>
<keyword evidence="5" id="KW-0631">Potassium channel</keyword>
<keyword evidence="15" id="KW-1185">Reference proteome</keyword>
<dbReference type="Pfam" id="PF00520">
    <property type="entry name" value="Ion_trans"/>
    <property type="match status" value="1"/>
</dbReference>
<proteinExistence type="predicted"/>
<evidence type="ECO:0000256" key="10">
    <source>
        <dbReference type="ARBA" id="ARBA00023136"/>
    </source>
</evidence>
<dbReference type="SUPFAM" id="SSF81324">
    <property type="entry name" value="Voltage-gated potassium channels"/>
    <property type="match status" value="1"/>
</dbReference>
<name>A0A364P0W9_9PROT</name>
<evidence type="ECO:0000256" key="3">
    <source>
        <dbReference type="ARBA" id="ARBA00022538"/>
    </source>
</evidence>
<dbReference type="EMBL" id="PGTO01000003">
    <property type="protein sequence ID" value="RAU22900.1"/>
    <property type="molecule type" value="Genomic_DNA"/>
</dbReference>
<keyword evidence="11" id="KW-0407">Ion channel</keyword>
<keyword evidence="6" id="KW-0851">Voltage-gated channel</keyword>
<feature type="transmembrane region" description="Helical" evidence="12">
    <location>
        <begin position="153"/>
        <end position="173"/>
    </location>
</feature>
<organism evidence="14 15">
    <name type="scientific">Paramagnetospirillum kuznetsovii</name>
    <dbReference type="NCBI Taxonomy" id="2053833"/>
    <lineage>
        <taxon>Bacteria</taxon>
        <taxon>Pseudomonadati</taxon>
        <taxon>Pseudomonadota</taxon>
        <taxon>Alphaproteobacteria</taxon>
        <taxon>Rhodospirillales</taxon>
        <taxon>Magnetospirillaceae</taxon>
        <taxon>Paramagnetospirillum</taxon>
    </lineage>
</organism>
<feature type="domain" description="Cyclic nucleotide-binding" evidence="13">
    <location>
        <begin position="258"/>
        <end position="372"/>
    </location>
</feature>
<evidence type="ECO:0000256" key="7">
    <source>
        <dbReference type="ARBA" id="ARBA00022958"/>
    </source>
</evidence>
<evidence type="ECO:0000256" key="12">
    <source>
        <dbReference type="SAM" id="Phobius"/>
    </source>
</evidence>
<feature type="transmembrane region" description="Helical" evidence="12">
    <location>
        <begin position="185"/>
        <end position="202"/>
    </location>
</feature>
<keyword evidence="9" id="KW-0406">Ion transport</keyword>
<evidence type="ECO:0000259" key="13">
    <source>
        <dbReference type="PROSITE" id="PS50042"/>
    </source>
</evidence>
<dbReference type="SUPFAM" id="SSF51206">
    <property type="entry name" value="cAMP-binding domain-like"/>
    <property type="match status" value="1"/>
</dbReference>